<dbReference type="GO" id="GO:0060341">
    <property type="term" value="P:regulation of cellular localization"/>
    <property type="evidence" value="ECO:0007669"/>
    <property type="project" value="TreeGrafter"/>
</dbReference>
<reference evidence="4" key="1">
    <citation type="submission" date="2025-08" db="UniProtKB">
        <authorList>
            <consortium name="RefSeq"/>
        </authorList>
    </citation>
    <scope>IDENTIFICATION</scope>
</reference>
<feature type="region of interest" description="Disordered" evidence="1">
    <location>
        <begin position="1"/>
        <end position="22"/>
    </location>
</feature>
<evidence type="ECO:0000313" key="4">
    <source>
        <dbReference type="RefSeq" id="XP_028260263.1"/>
    </source>
</evidence>
<dbReference type="GO" id="GO:0005634">
    <property type="term" value="C:nucleus"/>
    <property type="evidence" value="ECO:0007669"/>
    <property type="project" value="TreeGrafter"/>
</dbReference>
<dbReference type="RefSeq" id="XP_028260263.1">
    <property type="nucleotide sequence ID" value="XM_028404462.1"/>
</dbReference>
<dbReference type="InterPro" id="IPR036034">
    <property type="entry name" value="PDZ_sf"/>
</dbReference>
<dbReference type="InterPro" id="IPR001478">
    <property type="entry name" value="PDZ"/>
</dbReference>
<feature type="compositionally biased region" description="Low complexity" evidence="1">
    <location>
        <begin position="371"/>
        <end position="393"/>
    </location>
</feature>
<feature type="compositionally biased region" description="Polar residues" evidence="1">
    <location>
        <begin position="300"/>
        <end position="317"/>
    </location>
</feature>
<dbReference type="SMART" id="SM00228">
    <property type="entry name" value="PDZ"/>
    <property type="match status" value="1"/>
</dbReference>
<dbReference type="InParanoid" id="A0A6P7I338"/>
<gene>
    <name evidence="4" type="primary">LOC114434978</name>
</gene>
<evidence type="ECO:0000256" key="1">
    <source>
        <dbReference type="SAM" id="MobiDB-lite"/>
    </source>
</evidence>
<feature type="compositionally biased region" description="Basic and acidic residues" evidence="1">
    <location>
        <begin position="413"/>
        <end position="423"/>
    </location>
</feature>
<feature type="region of interest" description="Disordered" evidence="1">
    <location>
        <begin position="229"/>
        <end position="335"/>
    </location>
</feature>
<feature type="compositionally biased region" description="Low complexity" evidence="1">
    <location>
        <begin position="286"/>
        <end position="299"/>
    </location>
</feature>
<dbReference type="InterPro" id="IPR032756">
    <property type="entry name" value="DUF4685"/>
</dbReference>
<proteinExistence type="predicted"/>
<dbReference type="AlphaFoldDB" id="A0A6P7I338"/>
<evidence type="ECO:0000259" key="2">
    <source>
        <dbReference type="PROSITE" id="PS50106"/>
    </source>
</evidence>
<evidence type="ECO:0000313" key="3">
    <source>
        <dbReference type="Proteomes" id="UP000515145"/>
    </source>
</evidence>
<sequence>MKRRRFPLKGDHNLLTPDTHTLSGVRQEPSGCVALLSGHPSNPCAAASRSTRQHQGASPNRRLRFEDETEMEAETRYLERLRRPGGPRGTGVLVAKPDLHMYINGRKGVWLKDVRHVVDMQQNGRIAMVGTHQSDSQTLLGGGVGLDLNLQVHPPVTDRGRNLSRYSQVRTEPIRETYIGTVTLSDTSRGNGRVRQVSHMQVRRSASHEELQGSQVTVLGTSATDLPINPYAPHMATPSPASFLGHPLSQNDRLSGTKAEPDLNQNQKESCPCVKERDVKSTMKNSSSSSSSSLSGKSSETTAENQTPAASHSSDGQPHSDKAPPVEHFSSRDDSSRLSLRHLFSTVRLSRARTGSLDRFSTKACNSDSDLGPSGNKKSSSLLKKSPSVQSLSMGSPILQLKKSSSVHSFGSEQKKSKDRSADYRPADQFLQRCLSVKDVSHPCSARAVGRVLQVCSDGTIVLELNQPMGRTYGFIISRGKGRPDSGVYVEDMGDSNTAKLYAGLLAVGDEILEVNGEKVASLSLDQVTYLLAQNPSTAVRVLRHRKTSSR</sequence>
<dbReference type="Gene3D" id="2.30.42.10">
    <property type="match status" value="1"/>
</dbReference>
<dbReference type="Pfam" id="PF00595">
    <property type="entry name" value="PDZ"/>
    <property type="match status" value="1"/>
</dbReference>
<dbReference type="GO" id="GO:0016324">
    <property type="term" value="C:apical plasma membrane"/>
    <property type="evidence" value="ECO:0007669"/>
    <property type="project" value="TreeGrafter"/>
</dbReference>
<feature type="compositionally biased region" description="Polar residues" evidence="1">
    <location>
        <begin position="402"/>
        <end position="412"/>
    </location>
</feature>
<organism evidence="3 4">
    <name type="scientific">Parambassis ranga</name>
    <name type="common">Indian glassy fish</name>
    <dbReference type="NCBI Taxonomy" id="210632"/>
    <lineage>
        <taxon>Eukaryota</taxon>
        <taxon>Metazoa</taxon>
        <taxon>Chordata</taxon>
        <taxon>Craniata</taxon>
        <taxon>Vertebrata</taxon>
        <taxon>Euteleostomi</taxon>
        <taxon>Actinopterygii</taxon>
        <taxon>Neopterygii</taxon>
        <taxon>Teleostei</taxon>
        <taxon>Neoteleostei</taxon>
        <taxon>Acanthomorphata</taxon>
        <taxon>Ovalentaria</taxon>
        <taxon>Ambassidae</taxon>
        <taxon>Parambassis</taxon>
    </lineage>
</organism>
<dbReference type="SUPFAM" id="SSF50156">
    <property type="entry name" value="PDZ domain-like"/>
    <property type="match status" value="1"/>
</dbReference>
<dbReference type="PANTHER" id="PTHR14102:SF12">
    <property type="entry name" value="CDNA SEQUENCE BC034090"/>
    <property type="match status" value="1"/>
</dbReference>
<dbReference type="GeneID" id="114434978"/>
<dbReference type="PROSITE" id="PS50106">
    <property type="entry name" value="PDZ"/>
    <property type="match status" value="1"/>
</dbReference>
<dbReference type="InterPro" id="IPR051741">
    <property type="entry name" value="PAR6_homolog"/>
</dbReference>
<feature type="domain" description="PDZ" evidence="2">
    <location>
        <begin position="462"/>
        <end position="547"/>
    </location>
</feature>
<dbReference type="Proteomes" id="UP000515145">
    <property type="component" value="Chromosome 4"/>
</dbReference>
<feature type="region of interest" description="Disordered" evidence="1">
    <location>
        <begin position="360"/>
        <end position="423"/>
    </location>
</feature>
<feature type="region of interest" description="Disordered" evidence="1">
    <location>
        <begin position="42"/>
        <end position="65"/>
    </location>
</feature>
<dbReference type="OrthoDB" id="10058001at2759"/>
<dbReference type="PANTHER" id="PTHR14102">
    <property type="entry name" value="PAR-6-RELATED"/>
    <property type="match status" value="1"/>
</dbReference>
<dbReference type="GO" id="GO:0005938">
    <property type="term" value="C:cell cortex"/>
    <property type="evidence" value="ECO:0007669"/>
    <property type="project" value="TreeGrafter"/>
</dbReference>
<accession>A0A6P7I338</accession>
<dbReference type="Pfam" id="PF15737">
    <property type="entry name" value="DUF4685"/>
    <property type="match status" value="1"/>
</dbReference>
<protein>
    <submittedName>
        <fullName evidence="4">Uncharacterized protein KIAA1614-like</fullName>
    </submittedName>
</protein>
<feature type="compositionally biased region" description="Polar residues" evidence="1">
    <location>
        <begin position="48"/>
        <end position="58"/>
    </location>
</feature>
<feature type="compositionally biased region" description="Basic and acidic residues" evidence="1">
    <location>
        <begin position="318"/>
        <end position="335"/>
    </location>
</feature>
<keyword evidence="3" id="KW-1185">Reference proteome</keyword>
<dbReference type="GO" id="GO:0007098">
    <property type="term" value="P:centrosome cycle"/>
    <property type="evidence" value="ECO:0007669"/>
    <property type="project" value="TreeGrafter"/>
</dbReference>
<name>A0A6P7I338_9TELE</name>
<dbReference type="GO" id="GO:0007163">
    <property type="term" value="P:establishment or maintenance of cell polarity"/>
    <property type="evidence" value="ECO:0007669"/>
    <property type="project" value="TreeGrafter"/>
</dbReference>